<dbReference type="Pfam" id="PF00005">
    <property type="entry name" value="ABC_tran"/>
    <property type="match status" value="1"/>
</dbReference>
<evidence type="ECO:0000256" key="1">
    <source>
        <dbReference type="ARBA" id="ARBA00022448"/>
    </source>
</evidence>
<dbReference type="AlphaFoldDB" id="A0A2W2GV30"/>
<dbReference type="SMART" id="SM00382">
    <property type="entry name" value="AAA"/>
    <property type="match status" value="1"/>
</dbReference>
<name>A0A2W2GV30_9ACTN</name>
<keyword evidence="5" id="KW-1278">Translocase</keyword>
<dbReference type="SUPFAM" id="SSF52540">
    <property type="entry name" value="P-loop containing nucleoside triphosphate hydrolases"/>
    <property type="match status" value="1"/>
</dbReference>
<reference evidence="8 9" key="1">
    <citation type="submission" date="2018-01" db="EMBL/GenBank/DDBJ databases">
        <title>Draft genome sequence of Sphaerisporangium sp. 7K107.</title>
        <authorList>
            <person name="Sahin N."/>
            <person name="Saygin H."/>
            <person name="Ay H."/>
        </authorList>
    </citation>
    <scope>NUCLEOTIDE SEQUENCE [LARGE SCALE GENOMIC DNA]</scope>
    <source>
        <strain evidence="8 9">7K107</strain>
    </source>
</reference>
<sequence length="252" mass="27539">MTVIDTPIETTRGVRVRGLRRAFGGRVVLDDVDLDIAPGEFVALLGASGSGKSTLLRAVGRLDRQAEGDLRVPEQRAIVFQEHRLLPWSQVWRNITLGLTGPDLRGQALRALTEVGLAARADAWPTTLSGGESQRVALARALVRTPELLLLDEPFGALDALTRLKAQALVARLWSRHRPAVLLVTHDVEEALLLADRALLLAGGKIAQEIIVDIPRPRSLDHLRFASLRRRLLVGLGVDPDLSRAEQTQESP</sequence>
<dbReference type="EMBL" id="POUA01000180">
    <property type="protein sequence ID" value="PZG41128.1"/>
    <property type="molecule type" value="Genomic_DNA"/>
</dbReference>
<evidence type="ECO:0000313" key="8">
    <source>
        <dbReference type="EMBL" id="PZG41128.1"/>
    </source>
</evidence>
<evidence type="ECO:0000313" key="9">
    <source>
        <dbReference type="Proteomes" id="UP000248544"/>
    </source>
</evidence>
<evidence type="ECO:0000256" key="4">
    <source>
        <dbReference type="ARBA" id="ARBA00022840"/>
    </source>
</evidence>
<organism evidence="8 9">
    <name type="scientific">Spongiactinospora gelatinilytica</name>
    <dbReference type="NCBI Taxonomy" id="2666298"/>
    <lineage>
        <taxon>Bacteria</taxon>
        <taxon>Bacillati</taxon>
        <taxon>Actinomycetota</taxon>
        <taxon>Actinomycetes</taxon>
        <taxon>Streptosporangiales</taxon>
        <taxon>Streptosporangiaceae</taxon>
        <taxon>Spongiactinospora</taxon>
    </lineage>
</organism>
<protein>
    <submittedName>
        <fullName evidence="8">Sulfonate ABC transporter ATP-binding protein</fullName>
    </submittedName>
</protein>
<dbReference type="PROSITE" id="PS50893">
    <property type="entry name" value="ABC_TRANSPORTER_2"/>
    <property type="match status" value="1"/>
</dbReference>
<keyword evidence="9" id="KW-1185">Reference proteome</keyword>
<dbReference type="RefSeq" id="WP_111169300.1">
    <property type="nucleotide sequence ID" value="NZ_POUA01000180.1"/>
</dbReference>
<evidence type="ECO:0000256" key="2">
    <source>
        <dbReference type="ARBA" id="ARBA00022475"/>
    </source>
</evidence>
<dbReference type="InterPro" id="IPR050166">
    <property type="entry name" value="ABC_transporter_ATP-bind"/>
</dbReference>
<dbReference type="GO" id="GO:0005524">
    <property type="term" value="F:ATP binding"/>
    <property type="evidence" value="ECO:0007669"/>
    <property type="project" value="UniProtKB-KW"/>
</dbReference>
<evidence type="ECO:0000259" key="7">
    <source>
        <dbReference type="PROSITE" id="PS50893"/>
    </source>
</evidence>
<keyword evidence="1" id="KW-0813">Transport</keyword>
<keyword evidence="2" id="KW-1003">Cell membrane</keyword>
<dbReference type="InterPro" id="IPR027417">
    <property type="entry name" value="P-loop_NTPase"/>
</dbReference>
<dbReference type="Proteomes" id="UP000248544">
    <property type="component" value="Unassembled WGS sequence"/>
</dbReference>
<evidence type="ECO:0000256" key="5">
    <source>
        <dbReference type="ARBA" id="ARBA00022967"/>
    </source>
</evidence>
<keyword evidence="4 8" id="KW-0067">ATP-binding</keyword>
<comment type="caution">
    <text evidence="8">The sequence shown here is derived from an EMBL/GenBank/DDBJ whole genome shotgun (WGS) entry which is preliminary data.</text>
</comment>
<dbReference type="InterPro" id="IPR003593">
    <property type="entry name" value="AAA+_ATPase"/>
</dbReference>
<dbReference type="PROSITE" id="PS00211">
    <property type="entry name" value="ABC_TRANSPORTER_1"/>
    <property type="match status" value="1"/>
</dbReference>
<keyword evidence="3" id="KW-0547">Nucleotide-binding</keyword>
<keyword evidence="6" id="KW-0472">Membrane</keyword>
<dbReference type="PANTHER" id="PTHR42788">
    <property type="entry name" value="TAURINE IMPORT ATP-BINDING PROTEIN-RELATED"/>
    <property type="match status" value="1"/>
</dbReference>
<dbReference type="GO" id="GO:0016887">
    <property type="term" value="F:ATP hydrolysis activity"/>
    <property type="evidence" value="ECO:0007669"/>
    <property type="project" value="InterPro"/>
</dbReference>
<proteinExistence type="predicted"/>
<accession>A0A2W2GV30</accession>
<dbReference type="Gene3D" id="3.40.50.300">
    <property type="entry name" value="P-loop containing nucleotide triphosphate hydrolases"/>
    <property type="match status" value="1"/>
</dbReference>
<evidence type="ECO:0000256" key="3">
    <source>
        <dbReference type="ARBA" id="ARBA00022741"/>
    </source>
</evidence>
<gene>
    <name evidence="8" type="ORF">C1I98_21840</name>
</gene>
<evidence type="ECO:0000256" key="6">
    <source>
        <dbReference type="ARBA" id="ARBA00023136"/>
    </source>
</evidence>
<dbReference type="PANTHER" id="PTHR42788:SF17">
    <property type="entry name" value="ALIPHATIC SULFONATES IMPORT ATP-BINDING PROTEIN SSUB"/>
    <property type="match status" value="1"/>
</dbReference>
<dbReference type="InterPro" id="IPR003439">
    <property type="entry name" value="ABC_transporter-like_ATP-bd"/>
</dbReference>
<feature type="domain" description="ABC transporter" evidence="7">
    <location>
        <begin position="14"/>
        <end position="228"/>
    </location>
</feature>
<dbReference type="InterPro" id="IPR017871">
    <property type="entry name" value="ABC_transporter-like_CS"/>
</dbReference>